<reference evidence="7 8" key="1">
    <citation type="journal article" date="2016" name="Nat. Commun.">
        <title>Thousands of microbial genomes shed light on interconnected biogeochemical processes in an aquifer system.</title>
        <authorList>
            <person name="Anantharaman K."/>
            <person name="Brown C.T."/>
            <person name="Hug L.A."/>
            <person name="Sharon I."/>
            <person name="Castelle C.J."/>
            <person name="Probst A.J."/>
            <person name="Thomas B.C."/>
            <person name="Singh A."/>
            <person name="Wilkins M.J."/>
            <person name="Karaoz U."/>
            <person name="Brodie E.L."/>
            <person name="Williams K.H."/>
            <person name="Hubbard S.S."/>
            <person name="Banfield J.F."/>
        </authorList>
    </citation>
    <scope>NUCLEOTIDE SEQUENCE [LARGE SCALE GENOMIC DNA]</scope>
</reference>
<dbReference type="NCBIfam" id="TIGR01730">
    <property type="entry name" value="RND_mfp"/>
    <property type="match status" value="1"/>
</dbReference>
<dbReference type="Gene3D" id="2.40.30.170">
    <property type="match status" value="1"/>
</dbReference>
<comment type="similarity">
    <text evidence="2">Belongs to the membrane fusion protein (MFP) (TC 8.A.1) family.</text>
</comment>
<dbReference type="GO" id="GO:0015562">
    <property type="term" value="F:efflux transmembrane transporter activity"/>
    <property type="evidence" value="ECO:0007669"/>
    <property type="project" value="TreeGrafter"/>
</dbReference>
<comment type="caution">
    <text evidence="7">The sequence shown here is derived from an EMBL/GenBank/DDBJ whole genome shotgun (WGS) entry which is preliminary data.</text>
</comment>
<evidence type="ECO:0000259" key="6">
    <source>
        <dbReference type="Pfam" id="PF25940"/>
    </source>
</evidence>
<evidence type="ECO:0000256" key="5">
    <source>
        <dbReference type="ARBA" id="ARBA00023136"/>
    </source>
</evidence>
<dbReference type="PANTHER" id="PTHR30469:SF33">
    <property type="entry name" value="SLR1207 PROTEIN"/>
    <property type="match status" value="1"/>
</dbReference>
<dbReference type="SUPFAM" id="SSF111369">
    <property type="entry name" value="HlyD-like secretion proteins"/>
    <property type="match status" value="1"/>
</dbReference>
<accession>A0A1F7XZY9</accession>
<dbReference type="EMBL" id="MGGE01000040">
    <property type="protein sequence ID" value="OGM20520.1"/>
    <property type="molecule type" value="Genomic_DNA"/>
</dbReference>
<feature type="domain" description="LcnD-like C-terminal" evidence="6">
    <location>
        <begin position="184"/>
        <end position="265"/>
    </location>
</feature>
<dbReference type="Gene3D" id="2.40.50.100">
    <property type="match status" value="1"/>
</dbReference>
<evidence type="ECO:0000313" key="8">
    <source>
        <dbReference type="Proteomes" id="UP000178419"/>
    </source>
</evidence>
<dbReference type="Pfam" id="PF25940">
    <property type="entry name" value="LcnD_C"/>
    <property type="match status" value="1"/>
</dbReference>
<dbReference type="Gene3D" id="2.40.420.20">
    <property type="match status" value="1"/>
</dbReference>
<comment type="subcellular location">
    <subcellularLocation>
        <location evidence="1">Membrane</location>
    </subcellularLocation>
</comment>
<evidence type="ECO:0000256" key="1">
    <source>
        <dbReference type="ARBA" id="ARBA00004370"/>
    </source>
</evidence>
<dbReference type="PANTHER" id="PTHR30469">
    <property type="entry name" value="MULTIDRUG RESISTANCE PROTEIN MDTA"/>
    <property type="match status" value="1"/>
</dbReference>
<evidence type="ECO:0000313" key="7">
    <source>
        <dbReference type="EMBL" id="OGM20520.1"/>
    </source>
</evidence>
<keyword evidence="5" id="KW-0472">Membrane</keyword>
<proteinExistence type="inferred from homology"/>
<protein>
    <recommendedName>
        <fullName evidence="6">LcnD-like C-terminal domain-containing protein</fullName>
    </recommendedName>
</protein>
<keyword evidence="4" id="KW-1133">Transmembrane helix</keyword>
<name>A0A1F7XZY9_9BACT</name>
<dbReference type="InterPro" id="IPR006143">
    <property type="entry name" value="RND_pump_MFP"/>
</dbReference>
<dbReference type="InterPro" id="IPR058795">
    <property type="entry name" value="LcnD_C"/>
</dbReference>
<sequence length="321" mass="35527">MVIIVVAILGARFIVSGRNGEVETARVYKGTVQEELILSGEIRAEEHASLSFLSSGELNFVGVAEGQVAKKGEVLAKLDSTNTQQTFLQAESDLRRYDASLAKTYDDVQGHENDESFNQRETRTIAETNRDKAYRAYVIARKNLTSLSLKAPFDGVVTNITHPFTGINTTLTESQIEIVNPKTIYFAVSADQSEVTDLKIGQKVKVVLDPFSDEEIEGEVIYISFTPKSGEVGTIYEVKVKLSSNINIQKVRIGMSGDAKFILIEKDAVLFVPPNFVKTDAKGRYVNLGKKNNKVYVKTGLEGEKRIEIKGDIKEGDMVYD</sequence>
<dbReference type="AlphaFoldDB" id="A0A1F7XZY9"/>
<evidence type="ECO:0000256" key="3">
    <source>
        <dbReference type="ARBA" id="ARBA00022692"/>
    </source>
</evidence>
<organism evidence="7 8">
    <name type="scientific">Candidatus Woesebacteria bacterium RIFCSPHIGHO2_01_FULL_38_9</name>
    <dbReference type="NCBI Taxonomy" id="1802492"/>
    <lineage>
        <taxon>Bacteria</taxon>
        <taxon>Candidatus Woeseibacteriota</taxon>
    </lineage>
</organism>
<dbReference type="Proteomes" id="UP000178419">
    <property type="component" value="Unassembled WGS sequence"/>
</dbReference>
<evidence type="ECO:0000256" key="2">
    <source>
        <dbReference type="ARBA" id="ARBA00009477"/>
    </source>
</evidence>
<dbReference type="GO" id="GO:1990281">
    <property type="term" value="C:efflux pump complex"/>
    <property type="evidence" value="ECO:0007669"/>
    <property type="project" value="TreeGrafter"/>
</dbReference>
<evidence type="ECO:0000256" key="4">
    <source>
        <dbReference type="ARBA" id="ARBA00022989"/>
    </source>
</evidence>
<keyword evidence="3" id="KW-0812">Transmembrane</keyword>
<gene>
    <name evidence="7" type="ORF">A2714_03980</name>
</gene>